<evidence type="ECO:0000256" key="1">
    <source>
        <dbReference type="SAM" id="MobiDB-lite"/>
    </source>
</evidence>
<feature type="signal peptide" evidence="2">
    <location>
        <begin position="1"/>
        <end position="20"/>
    </location>
</feature>
<evidence type="ECO:0000313" key="3">
    <source>
        <dbReference type="EMBL" id="DBA25381.1"/>
    </source>
</evidence>
<name>A0AAV3A329_PYXAD</name>
<sequence>MRMAAYLAVVLLVLGVLAEAQSSSDRTARSSAHTEPIRRRNVSQRGRKKTIWSYNPGHRSLAFLVAGEVEVASPSPLEPLTGADYRCLGCCGERAPLGGKPTSIQEPSNRVGRIVLRPDGLAVIGTEPNSVNDRCLGCCEESATPINVVTTVTTRGTTKAGRFMEAPITGRQWAWQTQRRPTYEEPCIPPKCNPNWRFESSSSSEEVRRSPLRNRMQPIRGRMEIRCRHLGCRSPVGSVVDDSSSSEED</sequence>
<dbReference type="EMBL" id="DYDO01000005">
    <property type="protein sequence ID" value="DBA25381.1"/>
    <property type="molecule type" value="Genomic_DNA"/>
</dbReference>
<protein>
    <recommendedName>
        <fullName evidence="5">Secreted protein</fullName>
    </recommendedName>
</protein>
<evidence type="ECO:0000256" key="2">
    <source>
        <dbReference type="SAM" id="SignalP"/>
    </source>
</evidence>
<dbReference type="Proteomes" id="UP001181693">
    <property type="component" value="Unassembled WGS sequence"/>
</dbReference>
<feature type="compositionally biased region" description="Polar residues" evidence="1">
    <location>
        <begin position="24"/>
        <end position="33"/>
    </location>
</feature>
<evidence type="ECO:0000313" key="4">
    <source>
        <dbReference type="Proteomes" id="UP001181693"/>
    </source>
</evidence>
<feature type="chain" id="PRO_5043595665" description="Secreted protein" evidence="2">
    <location>
        <begin position="21"/>
        <end position="249"/>
    </location>
</feature>
<keyword evidence="4" id="KW-1185">Reference proteome</keyword>
<comment type="caution">
    <text evidence="3">The sequence shown here is derived from an EMBL/GenBank/DDBJ whole genome shotgun (WGS) entry which is preliminary data.</text>
</comment>
<dbReference type="AlphaFoldDB" id="A0AAV3A329"/>
<gene>
    <name evidence="3" type="ORF">GDO54_012915</name>
</gene>
<organism evidence="3 4">
    <name type="scientific">Pyxicephalus adspersus</name>
    <name type="common">African bullfrog</name>
    <dbReference type="NCBI Taxonomy" id="30357"/>
    <lineage>
        <taxon>Eukaryota</taxon>
        <taxon>Metazoa</taxon>
        <taxon>Chordata</taxon>
        <taxon>Craniata</taxon>
        <taxon>Vertebrata</taxon>
        <taxon>Euteleostomi</taxon>
        <taxon>Amphibia</taxon>
        <taxon>Batrachia</taxon>
        <taxon>Anura</taxon>
        <taxon>Neobatrachia</taxon>
        <taxon>Ranoidea</taxon>
        <taxon>Pyxicephalidae</taxon>
        <taxon>Pyxicephalinae</taxon>
        <taxon>Pyxicephalus</taxon>
    </lineage>
</organism>
<accession>A0AAV3A329</accession>
<feature type="region of interest" description="Disordered" evidence="1">
    <location>
        <begin position="24"/>
        <end position="45"/>
    </location>
</feature>
<proteinExistence type="predicted"/>
<keyword evidence="2" id="KW-0732">Signal</keyword>
<reference evidence="3" key="1">
    <citation type="thesis" date="2020" institute="ProQuest LLC" country="789 East Eisenhower Parkway, Ann Arbor, MI, USA">
        <title>Comparative Genomics and Chromosome Evolution.</title>
        <authorList>
            <person name="Mudd A.B."/>
        </authorList>
    </citation>
    <scope>NUCLEOTIDE SEQUENCE</scope>
    <source>
        <strain evidence="3">1538</strain>
        <tissue evidence="3">Blood</tissue>
    </source>
</reference>
<evidence type="ECO:0008006" key="5">
    <source>
        <dbReference type="Google" id="ProtNLM"/>
    </source>
</evidence>